<keyword evidence="3" id="KW-0812">Transmembrane</keyword>
<keyword evidence="3" id="KW-0472">Membrane</keyword>
<comment type="caution">
    <text evidence="4">The sequence shown here is derived from an EMBL/GenBank/DDBJ whole genome shotgun (WGS) entry which is preliminary data.</text>
</comment>
<feature type="region of interest" description="Disordered" evidence="2">
    <location>
        <begin position="1"/>
        <end position="74"/>
    </location>
</feature>
<evidence type="ECO:0000256" key="2">
    <source>
        <dbReference type="SAM" id="MobiDB-lite"/>
    </source>
</evidence>
<feature type="transmembrane region" description="Helical" evidence="3">
    <location>
        <begin position="85"/>
        <end position="105"/>
    </location>
</feature>
<evidence type="ECO:0000256" key="1">
    <source>
        <dbReference type="SAM" id="Coils"/>
    </source>
</evidence>
<sequence length="377" mass="43171">MSARSDRNNQGWSQERSPLRPLGGNSTSYGSTSPVPGQQPPPAYSETPGYSGGGYQETHALRRQRDSSPFRPATITKATITRERVAKASVLFVLVAQIAAFVFFYDLPAKIGRYNEVMVRMSVREDAMRKEAKHLEGERIALHRETTRLEDERLALESSTRRIKGEREALESAIRQSEQERSRLEKQTHLLEGERRLLKEEESAMKEERKRLEKAREDRVPQGAFWEVVQPALDCLSYGKREYWGVLRNIPEGWTDLNACMNMPVEIKGVSVRRPDRCLAVKGSPVRAFWTVDWDQPDCKPWHLEFNDHGCTNIGSGIRRIEAWVVGINEKGGQDWRLLCESTPMTWNYITYNSPTHCDARVFGRKVAMWDIPDTSC</sequence>
<keyword evidence="5" id="KW-1185">Reference proteome</keyword>
<feature type="compositionally biased region" description="Basic and acidic residues" evidence="2">
    <location>
        <begin position="59"/>
        <end position="68"/>
    </location>
</feature>
<gene>
    <name evidence="4" type="ORF">BJ322DRAFT_1071838</name>
</gene>
<dbReference type="AlphaFoldDB" id="A0A9P6L4P1"/>
<reference evidence="4" key="2">
    <citation type="submission" date="2020-11" db="EMBL/GenBank/DDBJ databases">
        <authorList>
            <consortium name="DOE Joint Genome Institute"/>
            <person name="Kuo A."/>
            <person name="Miyauchi S."/>
            <person name="Kiss E."/>
            <person name="Drula E."/>
            <person name="Kohler A."/>
            <person name="Sanchez-Garcia M."/>
            <person name="Andreopoulos B."/>
            <person name="Barry K.W."/>
            <person name="Bonito G."/>
            <person name="Buee M."/>
            <person name="Carver A."/>
            <person name="Chen C."/>
            <person name="Cichocki N."/>
            <person name="Clum A."/>
            <person name="Culley D."/>
            <person name="Crous P.W."/>
            <person name="Fauchery L."/>
            <person name="Girlanda M."/>
            <person name="Hayes R."/>
            <person name="Keri Z."/>
            <person name="Labutti K."/>
            <person name="Lipzen A."/>
            <person name="Lombard V."/>
            <person name="Magnuson J."/>
            <person name="Maillard F."/>
            <person name="Morin E."/>
            <person name="Murat C."/>
            <person name="Nolan M."/>
            <person name="Ohm R."/>
            <person name="Pangilinan J."/>
            <person name="Pereira M."/>
            <person name="Perotto S."/>
            <person name="Peter M."/>
            <person name="Riley R."/>
            <person name="Sitrit Y."/>
            <person name="Stielow B."/>
            <person name="Szollosi G."/>
            <person name="Zifcakova L."/>
            <person name="Stursova M."/>
            <person name="Spatafora J.W."/>
            <person name="Tedersoo L."/>
            <person name="Vaario L.-M."/>
            <person name="Yamada A."/>
            <person name="Yan M."/>
            <person name="Wang P."/>
            <person name="Xu J."/>
            <person name="Bruns T."/>
            <person name="Baldrian P."/>
            <person name="Vilgalys R."/>
            <person name="Henrissat B."/>
            <person name="Grigoriev I.V."/>
            <person name="Hibbett D."/>
            <person name="Nagy L.G."/>
            <person name="Martin F.M."/>
        </authorList>
    </citation>
    <scope>NUCLEOTIDE SEQUENCE</scope>
    <source>
        <strain evidence="4">UH-Tt-Lm1</strain>
    </source>
</reference>
<organism evidence="4 5">
    <name type="scientific">Thelephora terrestris</name>
    <dbReference type="NCBI Taxonomy" id="56493"/>
    <lineage>
        <taxon>Eukaryota</taxon>
        <taxon>Fungi</taxon>
        <taxon>Dikarya</taxon>
        <taxon>Basidiomycota</taxon>
        <taxon>Agaricomycotina</taxon>
        <taxon>Agaricomycetes</taxon>
        <taxon>Thelephorales</taxon>
        <taxon>Thelephoraceae</taxon>
        <taxon>Thelephora</taxon>
    </lineage>
</organism>
<dbReference type="Proteomes" id="UP000736335">
    <property type="component" value="Unassembled WGS sequence"/>
</dbReference>
<name>A0A9P6L4P1_9AGAM</name>
<protein>
    <submittedName>
        <fullName evidence="4">Uncharacterized protein</fullName>
    </submittedName>
</protein>
<feature type="compositionally biased region" description="Polar residues" evidence="2">
    <location>
        <begin position="24"/>
        <end position="36"/>
    </location>
</feature>
<dbReference type="EMBL" id="WIUZ02000011">
    <property type="protein sequence ID" value="KAF9782609.1"/>
    <property type="molecule type" value="Genomic_DNA"/>
</dbReference>
<evidence type="ECO:0000313" key="5">
    <source>
        <dbReference type="Proteomes" id="UP000736335"/>
    </source>
</evidence>
<feature type="coiled-coil region" evidence="1">
    <location>
        <begin position="156"/>
        <end position="218"/>
    </location>
</feature>
<dbReference type="OrthoDB" id="3153758at2759"/>
<evidence type="ECO:0000256" key="3">
    <source>
        <dbReference type="SAM" id="Phobius"/>
    </source>
</evidence>
<reference evidence="4" key="1">
    <citation type="journal article" date="2020" name="Nat. Commun.">
        <title>Large-scale genome sequencing of mycorrhizal fungi provides insights into the early evolution of symbiotic traits.</title>
        <authorList>
            <person name="Miyauchi S."/>
            <person name="Kiss E."/>
            <person name="Kuo A."/>
            <person name="Drula E."/>
            <person name="Kohler A."/>
            <person name="Sanchez-Garcia M."/>
            <person name="Morin E."/>
            <person name="Andreopoulos B."/>
            <person name="Barry K.W."/>
            <person name="Bonito G."/>
            <person name="Buee M."/>
            <person name="Carver A."/>
            <person name="Chen C."/>
            <person name="Cichocki N."/>
            <person name="Clum A."/>
            <person name="Culley D."/>
            <person name="Crous P.W."/>
            <person name="Fauchery L."/>
            <person name="Girlanda M."/>
            <person name="Hayes R.D."/>
            <person name="Keri Z."/>
            <person name="LaButti K."/>
            <person name="Lipzen A."/>
            <person name="Lombard V."/>
            <person name="Magnuson J."/>
            <person name="Maillard F."/>
            <person name="Murat C."/>
            <person name="Nolan M."/>
            <person name="Ohm R.A."/>
            <person name="Pangilinan J."/>
            <person name="Pereira M.F."/>
            <person name="Perotto S."/>
            <person name="Peter M."/>
            <person name="Pfister S."/>
            <person name="Riley R."/>
            <person name="Sitrit Y."/>
            <person name="Stielow J.B."/>
            <person name="Szollosi G."/>
            <person name="Zifcakova L."/>
            <person name="Stursova M."/>
            <person name="Spatafora J.W."/>
            <person name="Tedersoo L."/>
            <person name="Vaario L.M."/>
            <person name="Yamada A."/>
            <person name="Yan M."/>
            <person name="Wang P."/>
            <person name="Xu J."/>
            <person name="Bruns T."/>
            <person name="Baldrian P."/>
            <person name="Vilgalys R."/>
            <person name="Dunand C."/>
            <person name="Henrissat B."/>
            <person name="Grigoriev I.V."/>
            <person name="Hibbett D."/>
            <person name="Nagy L.G."/>
            <person name="Martin F.M."/>
        </authorList>
    </citation>
    <scope>NUCLEOTIDE SEQUENCE</scope>
    <source>
        <strain evidence="4">UH-Tt-Lm1</strain>
    </source>
</reference>
<keyword evidence="1" id="KW-0175">Coiled coil</keyword>
<accession>A0A9P6L4P1</accession>
<evidence type="ECO:0000313" key="4">
    <source>
        <dbReference type="EMBL" id="KAF9782609.1"/>
    </source>
</evidence>
<proteinExistence type="predicted"/>
<keyword evidence="3" id="KW-1133">Transmembrane helix</keyword>